<keyword evidence="3" id="KW-1185">Reference proteome</keyword>
<name>A0A5E4RTC4_9BURK</name>
<gene>
    <name evidence="2" type="ORF">PAQ31011_00362</name>
</gene>
<dbReference type="Proteomes" id="UP000366819">
    <property type="component" value="Unassembled WGS sequence"/>
</dbReference>
<proteinExistence type="predicted"/>
<evidence type="ECO:0000256" key="1">
    <source>
        <dbReference type="SAM" id="MobiDB-lite"/>
    </source>
</evidence>
<dbReference type="AlphaFoldDB" id="A0A5E4RTC4"/>
<evidence type="ECO:0000313" key="3">
    <source>
        <dbReference type="Proteomes" id="UP000366819"/>
    </source>
</evidence>
<feature type="compositionally biased region" description="Gly residues" evidence="1">
    <location>
        <begin position="167"/>
        <end position="176"/>
    </location>
</feature>
<feature type="region of interest" description="Disordered" evidence="1">
    <location>
        <begin position="148"/>
        <end position="178"/>
    </location>
</feature>
<sequence length="256" mass="27423">MINSTVPSTGIQPLATVLSETPPQVRTLHGMANDLLKVVRVNYGGGEHYYPQFASAPTQSNYAPQFAPGHGYGNPPDYSYSPQYPSYNPSYTPDYSYPSEIVPDYSYTPQYPSYQAPWYDAPAYNAGGGGPTYVPAYPFAPTPDDPTIVPGSRSRTPNDALRPNDGGKPGGEGAAGRAGDAVALTPRPFGGNLPDVRRWSGVVTSRDPRTVSANLQVSVRGTAAIAFQVSSEGASRFRAHETAYWNAIAARNNVRT</sequence>
<dbReference type="EMBL" id="CABPSN010000001">
    <property type="protein sequence ID" value="VVD66295.1"/>
    <property type="molecule type" value="Genomic_DNA"/>
</dbReference>
<protein>
    <submittedName>
        <fullName evidence="2">Uncharacterized protein</fullName>
    </submittedName>
</protein>
<reference evidence="2 3" key="1">
    <citation type="submission" date="2019-08" db="EMBL/GenBank/DDBJ databases">
        <authorList>
            <person name="Peeters C."/>
        </authorList>
    </citation>
    <scope>NUCLEOTIDE SEQUENCE [LARGE SCALE GENOMIC DNA]</scope>
    <source>
        <strain evidence="2 3">LMG 31011</strain>
    </source>
</reference>
<accession>A0A5E4RTC4</accession>
<evidence type="ECO:0000313" key="2">
    <source>
        <dbReference type="EMBL" id="VVD66295.1"/>
    </source>
</evidence>
<organism evidence="2 3">
    <name type="scientific">Pandoraea aquatica</name>
    <dbReference type="NCBI Taxonomy" id="2508290"/>
    <lineage>
        <taxon>Bacteria</taxon>
        <taxon>Pseudomonadati</taxon>
        <taxon>Pseudomonadota</taxon>
        <taxon>Betaproteobacteria</taxon>
        <taxon>Burkholderiales</taxon>
        <taxon>Burkholderiaceae</taxon>
        <taxon>Pandoraea</taxon>
    </lineage>
</organism>